<feature type="compositionally biased region" description="Basic residues" evidence="1">
    <location>
        <begin position="402"/>
        <end position="413"/>
    </location>
</feature>
<dbReference type="EMBL" id="JAGIOJ010000001">
    <property type="protein sequence ID" value="MBP2398892.1"/>
    <property type="molecule type" value="Genomic_DNA"/>
</dbReference>
<dbReference type="Pfam" id="PF01844">
    <property type="entry name" value="HNH"/>
    <property type="match status" value="1"/>
</dbReference>
<name>A0ABS4XRI6_GLUPR</name>
<feature type="region of interest" description="Disordered" evidence="1">
    <location>
        <begin position="195"/>
        <end position="231"/>
    </location>
</feature>
<gene>
    <name evidence="3" type="ORF">JOF39_001973</name>
</gene>
<evidence type="ECO:0000313" key="4">
    <source>
        <dbReference type="Proteomes" id="UP001195422"/>
    </source>
</evidence>
<comment type="caution">
    <text evidence="3">The sequence shown here is derived from an EMBL/GenBank/DDBJ whole genome shotgun (WGS) entry which is preliminary data.</text>
</comment>
<keyword evidence="4" id="KW-1185">Reference proteome</keyword>
<dbReference type="Gene3D" id="1.10.30.50">
    <property type="match status" value="1"/>
</dbReference>
<dbReference type="InterPro" id="IPR002711">
    <property type="entry name" value="HNH"/>
</dbReference>
<dbReference type="GO" id="GO:0004519">
    <property type="term" value="F:endonuclease activity"/>
    <property type="evidence" value="ECO:0007669"/>
    <property type="project" value="UniProtKB-KW"/>
</dbReference>
<protein>
    <submittedName>
        <fullName evidence="3">5-methylcytosine-specific restriction endonuclease McrA</fullName>
    </submittedName>
</protein>
<keyword evidence="3" id="KW-0255">Endonuclease</keyword>
<proteinExistence type="predicted"/>
<sequence length="494" mass="52436">MPFFQVDDQLHVNPKASALAEKALQDDLVGIAAMGLWTMAGSVTQAALTDGLVSHIQLMKILLNSDAVDLLAGQLVETGLWHTAGHACEQCPAVKEGHYLFHDWFQFGYDTGDNVRLARAKRKELADPQIRADVWARDAEDFPKCSRGKCRYCGDMVFKKTSKGDKRPELDHIDPTLAVGARNIVLSCAACNREKGRRNPEQAGKTLRPAPVRETASALSSSTIAPSGPLNVAPETVPESPAVELGAQDPASRFGLNLAAKKPAASGAPLSSTIAPSGPLNVAPETVEAPPVIQAATALSSSTIAPRGLQNVAPEQDAEQAEDETSAPAWMIEENPDIPAAMTKFSTIDGPVDEPSMVEEQEAVYGRAHARARAGRAGQGRDGLRAGSGQGQPELPTDSSKPRRSRSRRRRGKKNPDLQSQPSSTQLSGQQDHGTHDAGEAPAVLTGGRYGSRYYGVKGQKVDEPNVDCQLHGLQLPCRKCQDSVDGCAAGGGA</sequence>
<reference evidence="3 4" key="1">
    <citation type="submission" date="2021-03" db="EMBL/GenBank/DDBJ databases">
        <title>Sequencing the genomes of 1000 actinobacteria strains.</title>
        <authorList>
            <person name="Klenk H.-P."/>
        </authorList>
    </citation>
    <scope>NUCLEOTIDE SEQUENCE [LARGE SCALE GENOMIC DNA]</scope>
    <source>
        <strain evidence="3 4">DSM 20168</strain>
    </source>
</reference>
<dbReference type="Proteomes" id="UP001195422">
    <property type="component" value="Unassembled WGS sequence"/>
</dbReference>
<evidence type="ECO:0000256" key="1">
    <source>
        <dbReference type="SAM" id="MobiDB-lite"/>
    </source>
</evidence>
<feature type="region of interest" description="Disordered" evidence="1">
    <location>
        <begin position="366"/>
        <end position="455"/>
    </location>
</feature>
<feature type="compositionally biased region" description="Gly residues" evidence="1">
    <location>
        <begin position="377"/>
        <end position="390"/>
    </location>
</feature>
<feature type="domain" description="HNH" evidence="2">
    <location>
        <begin position="150"/>
        <end position="198"/>
    </location>
</feature>
<dbReference type="RefSeq" id="WP_188947656.1">
    <property type="nucleotide sequence ID" value="NZ_BMPH01000003.1"/>
</dbReference>
<dbReference type="InterPro" id="IPR003615">
    <property type="entry name" value="HNH_nuc"/>
</dbReference>
<organism evidence="3 4">
    <name type="scientific">Glutamicibacter protophormiae</name>
    <name type="common">Brevibacterium protophormiae</name>
    <dbReference type="NCBI Taxonomy" id="37930"/>
    <lineage>
        <taxon>Bacteria</taxon>
        <taxon>Bacillati</taxon>
        <taxon>Actinomycetota</taxon>
        <taxon>Actinomycetes</taxon>
        <taxon>Micrococcales</taxon>
        <taxon>Micrococcaceae</taxon>
        <taxon>Glutamicibacter</taxon>
    </lineage>
</organism>
<keyword evidence="3" id="KW-0540">Nuclease</keyword>
<keyword evidence="3" id="KW-0378">Hydrolase</keyword>
<evidence type="ECO:0000313" key="3">
    <source>
        <dbReference type="EMBL" id="MBP2398892.1"/>
    </source>
</evidence>
<evidence type="ECO:0000259" key="2">
    <source>
        <dbReference type="Pfam" id="PF01844"/>
    </source>
</evidence>
<feature type="compositionally biased region" description="Polar residues" evidence="1">
    <location>
        <begin position="417"/>
        <end position="432"/>
    </location>
</feature>
<accession>A0ABS4XRI6</accession>
<dbReference type="CDD" id="cd00085">
    <property type="entry name" value="HNHc"/>
    <property type="match status" value="1"/>
</dbReference>